<dbReference type="InterPro" id="IPR013222">
    <property type="entry name" value="Glyco_hyd_98_carb-bd"/>
</dbReference>
<evidence type="ECO:0000313" key="3">
    <source>
        <dbReference type="EMBL" id="GAA0932036.1"/>
    </source>
</evidence>
<gene>
    <name evidence="3" type="ORF">GCM10009560_37420</name>
</gene>
<dbReference type="InterPro" id="IPR013780">
    <property type="entry name" value="Glyco_hydro_b"/>
</dbReference>
<dbReference type="SUPFAM" id="SSF49785">
    <property type="entry name" value="Galactose-binding domain-like"/>
    <property type="match status" value="1"/>
</dbReference>
<keyword evidence="4" id="KW-1185">Reference proteome</keyword>
<feature type="chain" id="PRO_5046419170" description="Glycosyl hydrolase family 98 putative carbohydrate-binding module domain-containing protein" evidence="1">
    <location>
        <begin position="28"/>
        <end position="371"/>
    </location>
</feature>
<dbReference type="InterPro" id="IPR038637">
    <property type="entry name" value="NPCBM_sf"/>
</dbReference>
<dbReference type="EMBL" id="BAAAHQ010000017">
    <property type="protein sequence ID" value="GAA0932036.1"/>
    <property type="molecule type" value="Genomic_DNA"/>
</dbReference>
<feature type="domain" description="Glycosyl hydrolase family 98 putative carbohydrate-binding module" evidence="2">
    <location>
        <begin position="242"/>
        <end position="371"/>
    </location>
</feature>
<evidence type="ECO:0000259" key="2">
    <source>
        <dbReference type="SMART" id="SM00776"/>
    </source>
</evidence>
<organism evidence="3 4">
    <name type="scientific">Nonomuraea longicatena</name>
    <dbReference type="NCBI Taxonomy" id="83682"/>
    <lineage>
        <taxon>Bacteria</taxon>
        <taxon>Bacillati</taxon>
        <taxon>Actinomycetota</taxon>
        <taxon>Actinomycetes</taxon>
        <taxon>Streptosporangiales</taxon>
        <taxon>Streptosporangiaceae</taxon>
        <taxon>Nonomuraea</taxon>
    </lineage>
</organism>
<protein>
    <recommendedName>
        <fullName evidence="2">Glycosyl hydrolase family 98 putative carbohydrate-binding module domain-containing protein</fullName>
    </recommendedName>
</protein>
<name>A0ABP4A8D7_9ACTN</name>
<reference evidence="4" key="1">
    <citation type="journal article" date="2019" name="Int. J. Syst. Evol. Microbiol.">
        <title>The Global Catalogue of Microorganisms (GCM) 10K type strain sequencing project: providing services to taxonomists for standard genome sequencing and annotation.</title>
        <authorList>
            <consortium name="The Broad Institute Genomics Platform"/>
            <consortium name="The Broad Institute Genome Sequencing Center for Infectious Disease"/>
            <person name="Wu L."/>
            <person name="Ma J."/>
        </authorList>
    </citation>
    <scope>NUCLEOTIDE SEQUENCE [LARGE SCALE GENOMIC DNA]</scope>
    <source>
        <strain evidence="4">JCM 11136</strain>
    </source>
</reference>
<dbReference type="RefSeq" id="WP_343951163.1">
    <property type="nucleotide sequence ID" value="NZ_BAAAHQ010000017.1"/>
</dbReference>
<keyword evidence="1" id="KW-0732">Signal</keyword>
<dbReference type="Gene3D" id="2.60.40.1180">
    <property type="entry name" value="Golgi alpha-mannosidase II"/>
    <property type="match status" value="1"/>
</dbReference>
<dbReference type="Pfam" id="PF08305">
    <property type="entry name" value="NPCBM"/>
    <property type="match status" value="1"/>
</dbReference>
<dbReference type="InterPro" id="IPR008979">
    <property type="entry name" value="Galactose-bd-like_sf"/>
</dbReference>
<evidence type="ECO:0000256" key="1">
    <source>
        <dbReference type="SAM" id="SignalP"/>
    </source>
</evidence>
<sequence>MQRLTRLGVCALAAAAAVALTGTPAHADEIPGGLLGERGTVISSEEGRWVLAERHPGGETSVTLYNGSTRPQRIATSVAEIGMPAVAPAYRVRDQATGADTHTAGVLAGNVPPGRALVLRVAHDTAWATYPPFVELDLQAPGVYPGGAALIEPGATSQVGTVVVNHGRTPAANPVPTLRVPQDWTSAAVSPPATAPLEPGRQHVTLWKVTAPEDLPRDAYRIDAAFQRLTAGAMLVVPPPAPTATAHLTDLKWLANGILQRGKVTLNGTTFARSLGGVPPGATEYYLAGRCTRFTAHVGVDDASGAGGSVTFEVWADSKKVAETGVLTGAMPAQQISADLTGARLVRLVVTEGGDGAADDRAAWGDAVVTC</sequence>
<dbReference type="Proteomes" id="UP001501578">
    <property type="component" value="Unassembled WGS sequence"/>
</dbReference>
<dbReference type="SUPFAM" id="SSF51011">
    <property type="entry name" value="Glycosyl hydrolase domain"/>
    <property type="match status" value="1"/>
</dbReference>
<proteinExistence type="predicted"/>
<evidence type="ECO:0000313" key="4">
    <source>
        <dbReference type="Proteomes" id="UP001501578"/>
    </source>
</evidence>
<dbReference type="Pfam" id="PF10633">
    <property type="entry name" value="NPCBM_assoc"/>
    <property type="match status" value="1"/>
</dbReference>
<accession>A0ABP4A8D7</accession>
<comment type="caution">
    <text evidence="3">The sequence shown here is derived from an EMBL/GenBank/DDBJ whole genome shotgun (WGS) entry which is preliminary data.</text>
</comment>
<dbReference type="SMART" id="SM00776">
    <property type="entry name" value="NPCBM"/>
    <property type="match status" value="1"/>
</dbReference>
<dbReference type="Gene3D" id="2.60.120.1060">
    <property type="entry name" value="NPCBM/NEW2 domain"/>
    <property type="match status" value="1"/>
</dbReference>
<feature type="signal peptide" evidence="1">
    <location>
        <begin position="1"/>
        <end position="27"/>
    </location>
</feature>
<dbReference type="InterPro" id="IPR018905">
    <property type="entry name" value="A-galactase_NEW3"/>
</dbReference>